<keyword evidence="3" id="KW-1185">Reference proteome</keyword>
<dbReference type="OrthoDB" id="6380734at2759"/>
<dbReference type="EMBL" id="VSRR010000452">
    <property type="protein sequence ID" value="MPC15748.1"/>
    <property type="molecule type" value="Genomic_DNA"/>
</dbReference>
<evidence type="ECO:0000256" key="1">
    <source>
        <dbReference type="SAM" id="MobiDB-lite"/>
    </source>
</evidence>
<name>A0A5B7D2N8_PORTR</name>
<comment type="caution">
    <text evidence="2">The sequence shown here is derived from an EMBL/GenBank/DDBJ whole genome shotgun (WGS) entry which is preliminary data.</text>
</comment>
<evidence type="ECO:0000313" key="2">
    <source>
        <dbReference type="EMBL" id="MPC15748.1"/>
    </source>
</evidence>
<protein>
    <submittedName>
        <fullName evidence="2">Uncharacterized protein</fullName>
    </submittedName>
</protein>
<feature type="region of interest" description="Disordered" evidence="1">
    <location>
        <begin position="45"/>
        <end position="71"/>
    </location>
</feature>
<feature type="compositionally biased region" description="Basic and acidic residues" evidence="1">
    <location>
        <begin position="56"/>
        <end position="68"/>
    </location>
</feature>
<evidence type="ECO:0000313" key="3">
    <source>
        <dbReference type="Proteomes" id="UP000324222"/>
    </source>
</evidence>
<proteinExistence type="predicted"/>
<organism evidence="2 3">
    <name type="scientific">Portunus trituberculatus</name>
    <name type="common">Swimming crab</name>
    <name type="synonym">Neptunus trituberculatus</name>
    <dbReference type="NCBI Taxonomy" id="210409"/>
    <lineage>
        <taxon>Eukaryota</taxon>
        <taxon>Metazoa</taxon>
        <taxon>Ecdysozoa</taxon>
        <taxon>Arthropoda</taxon>
        <taxon>Crustacea</taxon>
        <taxon>Multicrustacea</taxon>
        <taxon>Malacostraca</taxon>
        <taxon>Eumalacostraca</taxon>
        <taxon>Eucarida</taxon>
        <taxon>Decapoda</taxon>
        <taxon>Pleocyemata</taxon>
        <taxon>Brachyura</taxon>
        <taxon>Eubrachyura</taxon>
        <taxon>Portunoidea</taxon>
        <taxon>Portunidae</taxon>
        <taxon>Portuninae</taxon>
        <taxon>Portunus</taxon>
    </lineage>
</organism>
<sequence length="258" mass="28895">MGRVGWVTSRRPSCIFDYQCPDDHGCCYDHCLQEYKCSRLLPHASTTTPTPRLSHHHEDETRVERSLQEEEQPAAVQETLATSQTQASTHTLQRYGRHGEETRLAVMVDEEQPGSGQHLLQLLTHLQQPPSLPILFLPLHPLTDDRKTVWEVVQCAAQAALEQKAALHLVGCVLTAPPPRLPQLDSLLSTVKQCGRDHRVSWMGLQLCAEHGEGRGMLRDALLRHARLLQTARTRQMTAARPAIAILAVNGVFEQKPL</sequence>
<accession>A0A5B7D2N8</accession>
<reference evidence="2 3" key="1">
    <citation type="submission" date="2019-05" db="EMBL/GenBank/DDBJ databases">
        <title>Another draft genome of Portunus trituberculatus and its Hox gene families provides insights of decapod evolution.</title>
        <authorList>
            <person name="Jeong J.-H."/>
            <person name="Song I."/>
            <person name="Kim S."/>
            <person name="Choi T."/>
            <person name="Kim D."/>
            <person name="Ryu S."/>
            <person name="Kim W."/>
        </authorList>
    </citation>
    <scope>NUCLEOTIDE SEQUENCE [LARGE SCALE GENOMIC DNA]</scope>
    <source>
        <tissue evidence="2">Muscle</tissue>
    </source>
</reference>
<dbReference type="Proteomes" id="UP000324222">
    <property type="component" value="Unassembled WGS sequence"/>
</dbReference>
<gene>
    <name evidence="2" type="ORF">E2C01_008550</name>
</gene>
<dbReference type="AlphaFoldDB" id="A0A5B7D2N8"/>